<accession>A0A7E6DB90</accession>
<dbReference type="InParanoid" id="A0A7E6DB90"/>
<dbReference type="PANTHER" id="PTHR45845:SF1">
    <property type="entry name" value="PLECKSTRIN HOMOLOGY AND RHOGEF DOMAIN CONTAINING G4B"/>
    <property type="match status" value="1"/>
</dbReference>
<protein>
    <submittedName>
        <fullName evidence="5">LOW QUALITY PROTEIN: pleckstrin homology domain-containing family G member 4B</fullName>
    </submittedName>
</protein>
<name>A0A7E6DB90_9CHIR</name>
<feature type="compositionally biased region" description="Polar residues" evidence="1">
    <location>
        <begin position="355"/>
        <end position="372"/>
    </location>
</feature>
<reference evidence="5" key="1">
    <citation type="submission" date="2025-08" db="UniProtKB">
        <authorList>
            <consortium name="RefSeq"/>
        </authorList>
    </citation>
    <scope>IDENTIFICATION</scope>
    <source>
        <tissue evidence="5">Muscle</tissue>
    </source>
</reference>
<dbReference type="PANTHER" id="PTHR45845">
    <property type="entry name" value="RHO GUANINE NUCLEOTIDE EXCHANGE FACTOR-RELATED"/>
    <property type="match status" value="1"/>
</dbReference>
<feature type="region of interest" description="Disordered" evidence="1">
    <location>
        <begin position="212"/>
        <end position="337"/>
    </location>
</feature>
<evidence type="ECO:0000259" key="3">
    <source>
        <dbReference type="PROSITE" id="PS50010"/>
    </source>
</evidence>
<evidence type="ECO:0000256" key="1">
    <source>
        <dbReference type="SAM" id="MobiDB-lite"/>
    </source>
</evidence>
<evidence type="ECO:0000313" key="4">
    <source>
        <dbReference type="Proteomes" id="UP000504628"/>
    </source>
</evidence>
<feature type="region of interest" description="Disordered" evidence="1">
    <location>
        <begin position="1697"/>
        <end position="1720"/>
    </location>
</feature>
<dbReference type="Pfam" id="PF00621">
    <property type="entry name" value="RhoGEF"/>
    <property type="match status" value="1"/>
</dbReference>
<gene>
    <name evidence="5" type="primary">PLEKHG4B</name>
</gene>
<feature type="region of interest" description="Disordered" evidence="1">
    <location>
        <begin position="350"/>
        <end position="482"/>
    </location>
</feature>
<dbReference type="CDD" id="cd00160">
    <property type="entry name" value="RhoGEF"/>
    <property type="match status" value="1"/>
</dbReference>
<dbReference type="InterPro" id="IPR011993">
    <property type="entry name" value="PH-like_dom_sf"/>
</dbReference>
<dbReference type="KEGG" id="pdic:114490414"/>
<dbReference type="PROSITE" id="PS50003">
    <property type="entry name" value="PH_DOMAIN"/>
    <property type="match status" value="1"/>
</dbReference>
<feature type="compositionally biased region" description="Low complexity" evidence="1">
    <location>
        <begin position="1498"/>
        <end position="1513"/>
    </location>
</feature>
<feature type="compositionally biased region" description="Polar residues" evidence="1">
    <location>
        <begin position="1566"/>
        <end position="1583"/>
    </location>
</feature>
<feature type="compositionally biased region" description="Basic and acidic residues" evidence="1">
    <location>
        <begin position="1589"/>
        <end position="1606"/>
    </location>
</feature>
<dbReference type="InterPro" id="IPR035899">
    <property type="entry name" value="DBL_dom_sf"/>
</dbReference>
<dbReference type="SMART" id="SM00325">
    <property type="entry name" value="RhoGEF"/>
    <property type="match status" value="1"/>
</dbReference>
<keyword evidence="4" id="KW-1185">Reference proteome</keyword>
<dbReference type="InterPro" id="IPR052231">
    <property type="entry name" value="Rho_GEF_signaling-related"/>
</dbReference>
<dbReference type="Proteomes" id="UP000504628">
    <property type="component" value="Chromosome 3"/>
</dbReference>
<dbReference type="SMART" id="SM00233">
    <property type="entry name" value="PH"/>
    <property type="match status" value="1"/>
</dbReference>
<feature type="region of interest" description="Disordered" evidence="1">
    <location>
        <begin position="1484"/>
        <end position="1606"/>
    </location>
</feature>
<dbReference type="OrthoDB" id="6152532at2759"/>
<feature type="compositionally biased region" description="Basic and acidic residues" evidence="1">
    <location>
        <begin position="462"/>
        <end position="474"/>
    </location>
</feature>
<proteinExistence type="predicted"/>
<dbReference type="Pfam" id="PF22697">
    <property type="entry name" value="SOS1_NGEF_PH"/>
    <property type="match status" value="1"/>
</dbReference>
<organism evidence="4 5">
    <name type="scientific">Phyllostomus discolor</name>
    <name type="common">pale spear-nosed bat</name>
    <dbReference type="NCBI Taxonomy" id="89673"/>
    <lineage>
        <taxon>Eukaryota</taxon>
        <taxon>Metazoa</taxon>
        <taxon>Chordata</taxon>
        <taxon>Craniata</taxon>
        <taxon>Vertebrata</taxon>
        <taxon>Euteleostomi</taxon>
        <taxon>Mammalia</taxon>
        <taxon>Eutheria</taxon>
        <taxon>Laurasiatheria</taxon>
        <taxon>Chiroptera</taxon>
        <taxon>Yangochiroptera</taxon>
        <taxon>Phyllostomidae</taxon>
        <taxon>Phyllostominae</taxon>
        <taxon>Phyllostomus</taxon>
    </lineage>
</organism>
<dbReference type="RefSeq" id="XP_035876201.1">
    <property type="nucleotide sequence ID" value="XM_036020308.1"/>
</dbReference>
<sequence>MALSADGSGDKGSSGQDLESLDTYIQNTLSALYPPFEATAATVLWQVFSVAERLHGGDGLRCLTDFLIPAKRALQHLQQEACARYTGLIFFHEGWPLCIHGKVVVQLASLRGVRLRPGDFYLQVTSVGKRSARLVLKCLSQLGRGSEEVTVPEAMYGSVFTGEFLDQVNRERNSVLLKNCLLTSGSTVYRTPWSNVTVPVFLPASGRVLPSCSAPGPEQPPSSTLEAQAPAPAMASPGLPGSTSSGDTPTLPHCAEHPGSDQPSHIPYLRRAKCESPTTLPRSSGDGPWEPLECPKGSGGGLDPVDKEDGPQALTSPEDSDSPREQPPEVPAGMETRRWFRKSYMEALRNPMPLGSSSEESLMDEASSTQSKRAGAAASPTQKETPGPQGDFQGIGGQESCPGTAGRTLTRRSRSLDRSLKGVQGDILQASPHSANAGPGGVLGGQAVGTRNLGSSQPSVCTKEKASVDADGRRSQGPSPSKFPAMRAELLCSEGEGQPPSTGDLPNQVPRQVLEIDSELLQSGAVSLPGTRDRQGRAVVQVCTRSPLWSSQHTSSTQLTRLLKYLHGIPRKEVRDLGLVILVDARRSPAAPALSQALAALQNTSPPIIHSILLLVDKESAFRPDKAVAIQCEVVGSLKALHKFVDSSQLTADLEGSFPYSHSDWICLRRKLEPFTTNCQDAIAFLQSLIGSLNTHRTLNTAQAVAESIRKHKAIMKQVLEDELLVALRLEGGTVLARLRREEHGAGEDGRDSIEAASRLYNQVDEEVHRLVLTSNRCLQELESLRELRTLQEEGDQIRSWFEKEQKKFLGPLELLCAEKVKPQQQELWARSAVGEVQPSLGNPGVDGATLHCCECPKRLGPELVAEHLRRGCQEALGEPANMAVLGLGGQQALRQWHALRLQCQQAHLHSHEALSESAADPSAPPLDQSPLQLELVQGAEMRHSEAPWVPLTDPEGRTGEWARLVSSLPRQIAPCGQEGEHLDPGMHTPDDGSTCSLEPTQTPIIHHRKHPVKKIMKKTLSFEIPQLDSGPRDSQWPGHTGVFIKGLEVTSTMASEKKPSPRPHAESPPVALSRSLSSPSRIHPCEEDRRRPAGSRRLQHIMAEMISTEREYVRSLGYVVDNYFPEMERADLPQDLRGKRSVIFGNLEQLHNFHRHHFLTELERCWRGPLAVGRCFLKHEEQFGMYVLYSKNKPQSDALLCSHGHAFFKDKQRALGDKMDLASYLLKPVQRMGKYALLLQDLVKEARRCPAREQELGELKAAEDMLRFQLRHGNDLLAMDAVRGCNVNLKEQGQLRCRDEFIVCCGRKKYLRHVFLFDDLLLFSKTRKVEGGYDIYTYKQSFKMAEIGMTETVGDSGVKFEIWFRRWRKSQESYILQASSPEVKAMWTDTIGKILWQQALRNRELRTQEMVSVGLGSKPLLDIKPSNAAINGRAVNHIINGTELRTQACMAVPSRKPRHPLQEAALHHLRQQHLLLQQPCSSATLHVPPAKPTAPGRTTSTPASRRTSWSRRQGARLRYGRSTPSLPSVRRGTAALANPGSHSPSPQDCSLKKAPREPLPPFSGGTHSPSSTEANPSQSSEIWTRCGSSRERAEEPPPRPVRADWGETLKLWSPDTRLPATGYSGHLVSRPLRPEVIPIIPPRPPPPGHGQASLLSSFLVQLLLHLRPAWTPCMARPFLPWWEHTDPRSVRRPRHSRVLEQGEPSGTGFPYLVGNLGRG</sequence>
<feature type="region of interest" description="Disordered" evidence="1">
    <location>
        <begin position="1053"/>
        <end position="1096"/>
    </location>
</feature>
<dbReference type="GeneID" id="114490414"/>
<dbReference type="Gene3D" id="1.20.900.10">
    <property type="entry name" value="Dbl homology (DH) domain"/>
    <property type="match status" value="1"/>
</dbReference>
<dbReference type="SUPFAM" id="SSF48065">
    <property type="entry name" value="DBL homology domain (DH-domain)"/>
    <property type="match status" value="1"/>
</dbReference>
<feature type="domain" description="PH" evidence="2">
    <location>
        <begin position="1289"/>
        <end position="1397"/>
    </location>
</feature>
<dbReference type="Gene3D" id="2.30.29.30">
    <property type="entry name" value="Pleckstrin-homology domain (PH domain)/Phosphotyrosine-binding domain (PTB)"/>
    <property type="match status" value="1"/>
</dbReference>
<evidence type="ECO:0000313" key="5">
    <source>
        <dbReference type="RefSeq" id="XP_035876201.1"/>
    </source>
</evidence>
<feature type="domain" description="DH" evidence="3">
    <location>
        <begin position="1098"/>
        <end position="1277"/>
    </location>
</feature>
<dbReference type="InterPro" id="IPR001849">
    <property type="entry name" value="PH_domain"/>
</dbReference>
<dbReference type="SUPFAM" id="SSF50729">
    <property type="entry name" value="PH domain-like"/>
    <property type="match status" value="1"/>
</dbReference>
<dbReference type="GO" id="GO:0005085">
    <property type="term" value="F:guanyl-nucleotide exchange factor activity"/>
    <property type="evidence" value="ECO:0007669"/>
    <property type="project" value="InterPro"/>
</dbReference>
<dbReference type="CDD" id="cd13242">
    <property type="entry name" value="PH_puratrophin-1"/>
    <property type="match status" value="1"/>
</dbReference>
<evidence type="ECO:0000259" key="2">
    <source>
        <dbReference type="PROSITE" id="PS50003"/>
    </source>
</evidence>
<feature type="compositionally biased region" description="Basic and acidic residues" evidence="1">
    <location>
        <begin position="1056"/>
        <end position="1066"/>
    </location>
</feature>
<dbReference type="InterPro" id="IPR055251">
    <property type="entry name" value="SOS1_NGEF_PH"/>
</dbReference>
<dbReference type="CTD" id="153478"/>
<dbReference type="InterPro" id="IPR000219">
    <property type="entry name" value="DH_dom"/>
</dbReference>
<feature type="compositionally biased region" description="Gly residues" evidence="1">
    <location>
        <begin position="438"/>
        <end position="447"/>
    </location>
</feature>
<dbReference type="PROSITE" id="PS50010">
    <property type="entry name" value="DH_2"/>
    <property type="match status" value="1"/>
</dbReference>